<organism evidence="1 2">
    <name type="scientific">Piloderma croceum (strain F 1598)</name>
    <dbReference type="NCBI Taxonomy" id="765440"/>
    <lineage>
        <taxon>Eukaryota</taxon>
        <taxon>Fungi</taxon>
        <taxon>Dikarya</taxon>
        <taxon>Basidiomycota</taxon>
        <taxon>Agaricomycotina</taxon>
        <taxon>Agaricomycetes</taxon>
        <taxon>Agaricomycetidae</taxon>
        <taxon>Atheliales</taxon>
        <taxon>Atheliaceae</taxon>
        <taxon>Piloderma</taxon>
    </lineage>
</organism>
<dbReference type="HOGENOM" id="CLU_2671941_0_0_1"/>
<proteinExistence type="predicted"/>
<dbReference type="AlphaFoldDB" id="A0A0C3EZR3"/>
<dbReference type="InParanoid" id="A0A0C3EZR3"/>
<evidence type="ECO:0000313" key="1">
    <source>
        <dbReference type="EMBL" id="KIM78030.1"/>
    </source>
</evidence>
<keyword evidence="2" id="KW-1185">Reference proteome</keyword>
<dbReference type="Proteomes" id="UP000054166">
    <property type="component" value="Unassembled WGS sequence"/>
</dbReference>
<name>A0A0C3EZR3_PILCF</name>
<sequence>MAANQRPSDAVESNVNTCIPKGIALVIGAGQGIGRAMALRLADDFDVAVNGIFLCNIQALDAVVVEITANGEDRF</sequence>
<protein>
    <submittedName>
        <fullName evidence="1">Uncharacterized protein</fullName>
    </submittedName>
</protein>
<accession>A0A0C3EZR3</accession>
<dbReference type="SUPFAM" id="SSF51735">
    <property type="entry name" value="NAD(P)-binding Rossmann-fold domains"/>
    <property type="match status" value="1"/>
</dbReference>
<reference evidence="1 2" key="1">
    <citation type="submission" date="2014-04" db="EMBL/GenBank/DDBJ databases">
        <authorList>
            <consortium name="DOE Joint Genome Institute"/>
            <person name="Kuo A."/>
            <person name="Tarkka M."/>
            <person name="Buscot F."/>
            <person name="Kohler A."/>
            <person name="Nagy L.G."/>
            <person name="Floudas D."/>
            <person name="Copeland A."/>
            <person name="Barry K.W."/>
            <person name="Cichocki N."/>
            <person name="Veneault-Fourrey C."/>
            <person name="LaButti K."/>
            <person name="Lindquist E.A."/>
            <person name="Lipzen A."/>
            <person name="Lundell T."/>
            <person name="Morin E."/>
            <person name="Murat C."/>
            <person name="Sun H."/>
            <person name="Tunlid A."/>
            <person name="Henrissat B."/>
            <person name="Grigoriev I.V."/>
            <person name="Hibbett D.S."/>
            <person name="Martin F."/>
            <person name="Nordberg H.P."/>
            <person name="Cantor M.N."/>
            <person name="Hua S.X."/>
        </authorList>
    </citation>
    <scope>NUCLEOTIDE SEQUENCE [LARGE SCALE GENOMIC DNA]</scope>
    <source>
        <strain evidence="1 2">F 1598</strain>
    </source>
</reference>
<dbReference type="OrthoDB" id="498125at2759"/>
<gene>
    <name evidence="1" type="ORF">PILCRDRAFT_601525</name>
</gene>
<reference evidence="2" key="2">
    <citation type="submission" date="2015-01" db="EMBL/GenBank/DDBJ databases">
        <title>Evolutionary Origins and Diversification of the Mycorrhizal Mutualists.</title>
        <authorList>
            <consortium name="DOE Joint Genome Institute"/>
            <consortium name="Mycorrhizal Genomics Consortium"/>
            <person name="Kohler A."/>
            <person name="Kuo A."/>
            <person name="Nagy L.G."/>
            <person name="Floudas D."/>
            <person name="Copeland A."/>
            <person name="Barry K.W."/>
            <person name="Cichocki N."/>
            <person name="Veneault-Fourrey C."/>
            <person name="LaButti K."/>
            <person name="Lindquist E.A."/>
            <person name="Lipzen A."/>
            <person name="Lundell T."/>
            <person name="Morin E."/>
            <person name="Murat C."/>
            <person name="Riley R."/>
            <person name="Ohm R."/>
            <person name="Sun H."/>
            <person name="Tunlid A."/>
            <person name="Henrissat B."/>
            <person name="Grigoriev I.V."/>
            <person name="Hibbett D.S."/>
            <person name="Martin F."/>
        </authorList>
    </citation>
    <scope>NUCLEOTIDE SEQUENCE [LARGE SCALE GENOMIC DNA]</scope>
    <source>
        <strain evidence="2">F 1598</strain>
    </source>
</reference>
<dbReference type="Gene3D" id="3.40.50.720">
    <property type="entry name" value="NAD(P)-binding Rossmann-like Domain"/>
    <property type="match status" value="1"/>
</dbReference>
<evidence type="ECO:0000313" key="2">
    <source>
        <dbReference type="Proteomes" id="UP000054166"/>
    </source>
</evidence>
<dbReference type="InterPro" id="IPR036291">
    <property type="entry name" value="NAD(P)-bd_dom_sf"/>
</dbReference>
<dbReference type="EMBL" id="KN833019">
    <property type="protein sequence ID" value="KIM78030.1"/>
    <property type="molecule type" value="Genomic_DNA"/>
</dbReference>